<keyword evidence="4" id="KW-0027">Amidation</keyword>
<gene>
    <name evidence="7" type="ORF">EGW08_002336</name>
</gene>
<evidence type="ECO:0000256" key="5">
    <source>
        <dbReference type="ARBA" id="ARBA00023320"/>
    </source>
</evidence>
<keyword evidence="3" id="KW-0964">Secreted</keyword>
<comment type="similarity">
    <text evidence="2">Belongs to the FARP (FMRFamide related peptide) family.</text>
</comment>
<keyword evidence="8" id="KW-1185">Reference proteome</keyword>
<protein>
    <submittedName>
        <fullName evidence="7">Uncharacterized protein</fullName>
    </submittedName>
</protein>
<dbReference type="InterPro" id="IPR002544">
    <property type="entry name" value="FMRFamid-related_peptide-like"/>
</dbReference>
<evidence type="ECO:0000256" key="2">
    <source>
        <dbReference type="ARBA" id="ARBA00006356"/>
    </source>
</evidence>
<dbReference type="AlphaFoldDB" id="A0A433U7V9"/>
<sequence length="390" mass="42740">KRYNNFVRVGRGGTFVRIGKDNELSDHRDEMSDDFQSAMPESIDSPSKRHMHRFIRIGRGMGEGEPAEGLLGDDQYSDEGDDNSFPRFRKSPSSFVRIGRDPNEFLRIGKSPSSFVRIGKSPSSFVRIGKSPSSFVRIGKSPSSFVRIGKSPSSFVRIGKSPSSFVRIGKALPYTSDIYNDKRPSSFVRIGRSVTQADVPIENASPAAKRPSSFVRIGKAPSSLNPLTKRPSSFVRIGKATDDKTFPDDIDSLKRTSSFVRIGKSSLQATDTDNDKMKKSSFVRIGKALQNLDDASETQNKHFDDKSGETTLDSPSSSDESMSNEKPTGDQGPIAVASRGSAFVRIGKIPSSAFVRIGKNSDVMLEEEPGRVYSFNRGSRGGHSSFVRIG</sequence>
<feature type="region of interest" description="Disordered" evidence="6">
    <location>
        <begin position="293"/>
        <end position="335"/>
    </location>
</feature>
<evidence type="ECO:0000256" key="3">
    <source>
        <dbReference type="ARBA" id="ARBA00022525"/>
    </source>
</evidence>
<dbReference type="PANTHER" id="PTHR20986">
    <property type="entry name" value="FMRFAMIDE-RELATED PEPTIDES"/>
    <property type="match status" value="1"/>
</dbReference>
<organism evidence="7 8">
    <name type="scientific">Elysia chlorotica</name>
    <name type="common">Eastern emerald elysia</name>
    <name type="synonym">Sea slug</name>
    <dbReference type="NCBI Taxonomy" id="188477"/>
    <lineage>
        <taxon>Eukaryota</taxon>
        <taxon>Metazoa</taxon>
        <taxon>Spiralia</taxon>
        <taxon>Lophotrochozoa</taxon>
        <taxon>Mollusca</taxon>
        <taxon>Gastropoda</taxon>
        <taxon>Heterobranchia</taxon>
        <taxon>Euthyneura</taxon>
        <taxon>Panpulmonata</taxon>
        <taxon>Sacoglossa</taxon>
        <taxon>Placobranchoidea</taxon>
        <taxon>Plakobranchidae</taxon>
        <taxon>Elysia</taxon>
    </lineage>
</organism>
<comment type="caution">
    <text evidence="7">The sequence shown here is derived from an EMBL/GenBank/DDBJ whole genome shotgun (WGS) entry which is preliminary data.</text>
</comment>
<evidence type="ECO:0000256" key="4">
    <source>
        <dbReference type="ARBA" id="ARBA00022815"/>
    </source>
</evidence>
<name>A0A433U7V9_ELYCH</name>
<keyword evidence="5" id="KW-0527">Neuropeptide</keyword>
<dbReference type="PANTHER" id="PTHR20986:SF24">
    <property type="entry name" value="FMRFAMIDE-LIKE NEUROPEPTIDES 1"/>
    <property type="match status" value="1"/>
</dbReference>
<accession>A0A433U7V9</accession>
<feature type="compositionally biased region" description="Basic and acidic residues" evidence="6">
    <location>
        <begin position="299"/>
        <end position="308"/>
    </location>
</feature>
<feature type="region of interest" description="Disordered" evidence="6">
    <location>
        <begin position="62"/>
        <end position="91"/>
    </location>
</feature>
<dbReference type="Pfam" id="PF01581">
    <property type="entry name" value="FARP"/>
    <property type="match status" value="1"/>
</dbReference>
<dbReference type="STRING" id="188477.A0A433U7V9"/>
<evidence type="ECO:0000313" key="8">
    <source>
        <dbReference type="Proteomes" id="UP000271974"/>
    </source>
</evidence>
<feature type="non-terminal residue" evidence="7">
    <location>
        <position position="1"/>
    </location>
</feature>
<dbReference type="GO" id="GO:0007218">
    <property type="term" value="P:neuropeptide signaling pathway"/>
    <property type="evidence" value="ECO:0007669"/>
    <property type="project" value="UniProtKB-KW"/>
</dbReference>
<dbReference type="InterPro" id="IPR051041">
    <property type="entry name" value="FMRFamide-related_np"/>
</dbReference>
<proteinExistence type="inferred from homology"/>
<evidence type="ECO:0000313" key="7">
    <source>
        <dbReference type="EMBL" id="RUS89895.1"/>
    </source>
</evidence>
<evidence type="ECO:0000256" key="6">
    <source>
        <dbReference type="SAM" id="MobiDB-lite"/>
    </source>
</evidence>
<dbReference type="Proteomes" id="UP000271974">
    <property type="component" value="Unassembled WGS sequence"/>
</dbReference>
<comment type="subcellular location">
    <subcellularLocation>
        <location evidence="1">Secreted</location>
    </subcellularLocation>
</comment>
<reference evidence="7 8" key="1">
    <citation type="submission" date="2019-01" db="EMBL/GenBank/DDBJ databases">
        <title>A draft genome assembly of the solar-powered sea slug Elysia chlorotica.</title>
        <authorList>
            <person name="Cai H."/>
            <person name="Li Q."/>
            <person name="Fang X."/>
            <person name="Li J."/>
            <person name="Curtis N.E."/>
            <person name="Altenburger A."/>
            <person name="Shibata T."/>
            <person name="Feng M."/>
            <person name="Maeda T."/>
            <person name="Schwartz J.A."/>
            <person name="Shigenobu S."/>
            <person name="Lundholm N."/>
            <person name="Nishiyama T."/>
            <person name="Yang H."/>
            <person name="Hasebe M."/>
            <person name="Li S."/>
            <person name="Pierce S.K."/>
            <person name="Wang J."/>
        </authorList>
    </citation>
    <scope>NUCLEOTIDE SEQUENCE [LARGE SCALE GENOMIC DNA]</scope>
    <source>
        <strain evidence="7">EC2010</strain>
        <tissue evidence="7">Whole organism of an adult</tissue>
    </source>
</reference>
<dbReference type="GO" id="GO:0005576">
    <property type="term" value="C:extracellular region"/>
    <property type="evidence" value="ECO:0007669"/>
    <property type="project" value="UniProtKB-SubCell"/>
</dbReference>
<dbReference type="EMBL" id="RQTK01000045">
    <property type="protein sequence ID" value="RUS89895.1"/>
    <property type="molecule type" value="Genomic_DNA"/>
</dbReference>
<evidence type="ECO:0000256" key="1">
    <source>
        <dbReference type="ARBA" id="ARBA00004613"/>
    </source>
</evidence>
<dbReference type="OrthoDB" id="5813613at2759"/>